<keyword evidence="8" id="KW-0833">Ubl conjugation pathway</keyword>
<evidence type="ECO:0000256" key="4">
    <source>
        <dbReference type="ARBA" id="ARBA00022679"/>
    </source>
</evidence>
<dbReference type="eggNOG" id="KOG4159">
    <property type="taxonomic scope" value="Eukaryota"/>
</dbReference>
<keyword evidence="10" id="KW-0539">Nucleus</keyword>
<protein>
    <recommendedName>
        <fullName evidence="3">RING-type E3 ubiquitin transferase</fullName>
        <ecNumber evidence="3">2.3.2.27</ecNumber>
    </recommendedName>
</protein>
<evidence type="ECO:0000259" key="13">
    <source>
        <dbReference type="PROSITE" id="PS50089"/>
    </source>
</evidence>
<keyword evidence="4" id="KW-0808">Transferase</keyword>
<comment type="subcellular location">
    <subcellularLocation>
        <location evidence="2">Nucleus</location>
    </subcellularLocation>
</comment>
<feature type="region of interest" description="Disordered" evidence="12">
    <location>
        <begin position="1"/>
        <end position="29"/>
    </location>
</feature>
<evidence type="ECO:0000256" key="2">
    <source>
        <dbReference type="ARBA" id="ARBA00004123"/>
    </source>
</evidence>
<dbReference type="GO" id="GO:0006302">
    <property type="term" value="P:double-strand break repair"/>
    <property type="evidence" value="ECO:0000318"/>
    <property type="project" value="GO_Central"/>
</dbReference>
<feature type="domain" description="RING-type" evidence="13">
    <location>
        <begin position="153"/>
        <end position="192"/>
    </location>
</feature>
<dbReference type="InterPro" id="IPR051657">
    <property type="entry name" value="RNF168/RNF169_E3_ubiq-ligase"/>
</dbReference>
<feature type="compositionally biased region" description="Polar residues" evidence="12">
    <location>
        <begin position="237"/>
        <end position="247"/>
    </location>
</feature>
<dbReference type="GO" id="GO:0004842">
    <property type="term" value="F:ubiquitin-protein transferase activity"/>
    <property type="evidence" value="ECO:0000318"/>
    <property type="project" value="GO_Central"/>
</dbReference>
<name>B9SLR0_RICCO</name>
<dbReference type="STRING" id="3988.B9SLR0"/>
<dbReference type="PANTHER" id="PTHR23328">
    <property type="entry name" value="RING-TYPE DOMAIN-CONTAINING PROTEIN"/>
    <property type="match status" value="1"/>
</dbReference>
<dbReference type="PROSITE" id="PS50089">
    <property type="entry name" value="ZF_RING_2"/>
    <property type="match status" value="1"/>
</dbReference>
<feature type="compositionally biased region" description="Polar residues" evidence="12">
    <location>
        <begin position="19"/>
        <end position="28"/>
    </location>
</feature>
<dbReference type="EMBL" id="EQ974021">
    <property type="protein sequence ID" value="EEF35416.1"/>
    <property type="molecule type" value="Genomic_DNA"/>
</dbReference>
<dbReference type="EC" id="2.3.2.27" evidence="3"/>
<evidence type="ECO:0000256" key="10">
    <source>
        <dbReference type="ARBA" id="ARBA00023242"/>
    </source>
</evidence>
<evidence type="ECO:0000256" key="5">
    <source>
        <dbReference type="ARBA" id="ARBA00022723"/>
    </source>
</evidence>
<dbReference type="InterPro" id="IPR017907">
    <property type="entry name" value="Znf_RING_CS"/>
</dbReference>
<organism evidence="14 15">
    <name type="scientific">Ricinus communis</name>
    <name type="common">Castor bean</name>
    <dbReference type="NCBI Taxonomy" id="3988"/>
    <lineage>
        <taxon>Eukaryota</taxon>
        <taxon>Viridiplantae</taxon>
        <taxon>Streptophyta</taxon>
        <taxon>Embryophyta</taxon>
        <taxon>Tracheophyta</taxon>
        <taxon>Spermatophyta</taxon>
        <taxon>Magnoliopsida</taxon>
        <taxon>eudicotyledons</taxon>
        <taxon>Gunneridae</taxon>
        <taxon>Pentapetalae</taxon>
        <taxon>rosids</taxon>
        <taxon>fabids</taxon>
        <taxon>Malpighiales</taxon>
        <taxon>Euphorbiaceae</taxon>
        <taxon>Acalyphoideae</taxon>
        <taxon>Acalypheae</taxon>
        <taxon>Ricinus</taxon>
    </lineage>
</organism>
<dbReference type="GO" id="GO:0061630">
    <property type="term" value="F:ubiquitin protein ligase activity"/>
    <property type="evidence" value="ECO:0007669"/>
    <property type="project" value="UniProtKB-EC"/>
</dbReference>
<feature type="region of interest" description="Disordered" evidence="12">
    <location>
        <begin position="224"/>
        <end position="283"/>
    </location>
</feature>
<dbReference type="PANTHER" id="PTHR23328:SF0">
    <property type="entry name" value="RING-TYPE DOMAIN-CONTAINING PROTEIN"/>
    <property type="match status" value="1"/>
</dbReference>
<evidence type="ECO:0000256" key="7">
    <source>
        <dbReference type="ARBA" id="ARBA00022771"/>
    </source>
</evidence>
<dbReference type="SUPFAM" id="SSF57850">
    <property type="entry name" value="RING/U-box"/>
    <property type="match status" value="1"/>
</dbReference>
<keyword evidence="15" id="KW-1185">Reference proteome</keyword>
<evidence type="ECO:0000256" key="12">
    <source>
        <dbReference type="SAM" id="MobiDB-lite"/>
    </source>
</evidence>
<dbReference type="GO" id="GO:0005634">
    <property type="term" value="C:nucleus"/>
    <property type="evidence" value="ECO:0000318"/>
    <property type="project" value="GO_Central"/>
</dbReference>
<dbReference type="AlphaFoldDB" id="B9SLR0"/>
<dbReference type="InParanoid" id="B9SLR0"/>
<dbReference type="Proteomes" id="UP000008311">
    <property type="component" value="Unassembled WGS sequence"/>
</dbReference>
<evidence type="ECO:0000256" key="3">
    <source>
        <dbReference type="ARBA" id="ARBA00012483"/>
    </source>
</evidence>
<dbReference type="GO" id="GO:0031491">
    <property type="term" value="F:nucleosome binding"/>
    <property type="evidence" value="ECO:0000318"/>
    <property type="project" value="GO_Central"/>
</dbReference>
<reference evidence="15" key="1">
    <citation type="journal article" date="2010" name="Nat. Biotechnol.">
        <title>Draft genome sequence of the oilseed species Ricinus communis.</title>
        <authorList>
            <person name="Chan A.P."/>
            <person name="Crabtree J."/>
            <person name="Zhao Q."/>
            <person name="Lorenzi H."/>
            <person name="Orvis J."/>
            <person name="Puiu D."/>
            <person name="Melake-Berhan A."/>
            <person name="Jones K.M."/>
            <person name="Redman J."/>
            <person name="Chen G."/>
            <person name="Cahoon E.B."/>
            <person name="Gedil M."/>
            <person name="Stanke M."/>
            <person name="Haas B.J."/>
            <person name="Wortman J.R."/>
            <person name="Fraser-Liggett C.M."/>
            <person name="Ravel J."/>
            <person name="Rabinowicz P.D."/>
        </authorList>
    </citation>
    <scope>NUCLEOTIDE SEQUENCE [LARGE SCALE GENOMIC DNA]</scope>
    <source>
        <strain evidence="15">cv. Hale</strain>
    </source>
</reference>
<evidence type="ECO:0000256" key="9">
    <source>
        <dbReference type="ARBA" id="ARBA00022833"/>
    </source>
</evidence>
<dbReference type="PROSITE" id="PS00518">
    <property type="entry name" value="ZF_RING_1"/>
    <property type="match status" value="1"/>
</dbReference>
<gene>
    <name evidence="14" type="ORF">RCOM_0530700</name>
</gene>
<dbReference type="SMART" id="SM00184">
    <property type="entry name" value="RING"/>
    <property type="match status" value="1"/>
</dbReference>
<evidence type="ECO:0000256" key="1">
    <source>
        <dbReference type="ARBA" id="ARBA00000900"/>
    </source>
</evidence>
<accession>B9SLR0</accession>
<feature type="region of interest" description="Disordered" evidence="12">
    <location>
        <begin position="65"/>
        <end position="94"/>
    </location>
</feature>
<dbReference type="Gene3D" id="3.30.40.10">
    <property type="entry name" value="Zinc/RING finger domain, C3HC4 (zinc finger)"/>
    <property type="match status" value="1"/>
</dbReference>
<dbReference type="Pfam" id="PF13923">
    <property type="entry name" value="zf-C3HC4_2"/>
    <property type="match status" value="1"/>
</dbReference>
<dbReference type="InterPro" id="IPR013083">
    <property type="entry name" value="Znf_RING/FYVE/PHD"/>
</dbReference>
<evidence type="ECO:0000256" key="6">
    <source>
        <dbReference type="ARBA" id="ARBA00022763"/>
    </source>
</evidence>
<dbReference type="InterPro" id="IPR001841">
    <property type="entry name" value="Znf_RING"/>
</dbReference>
<keyword evidence="6" id="KW-0227">DNA damage</keyword>
<evidence type="ECO:0000313" key="14">
    <source>
        <dbReference type="EMBL" id="EEF35416.1"/>
    </source>
</evidence>
<proteinExistence type="predicted"/>
<evidence type="ECO:0000313" key="15">
    <source>
        <dbReference type="Proteomes" id="UP000008311"/>
    </source>
</evidence>
<comment type="catalytic activity">
    <reaction evidence="1">
        <text>S-ubiquitinyl-[E2 ubiquitin-conjugating enzyme]-L-cysteine + [acceptor protein]-L-lysine = [E2 ubiquitin-conjugating enzyme]-L-cysteine + N(6)-ubiquitinyl-[acceptor protein]-L-lysine.</text>
        <dbReference type="EC" id="2.3.2.27"/>
    </reaction>
</comment>
<evidence type="ECO:0000256" key="8">
    <source>
        <dbReference type="ARBA" id="ARBA00022786"/>
    </source>
</evidence>
<dbReference type="GO" id="GO:0035861">
    <property type="term" value="C:site of double-strand break"/>
    <property type="evidence" value="ECO:0000318"/>
    <property type="project" value="GO_Central"/>
</dbReference>
<dbReference type="GO" id="GO:0008270">
    <property type="term" value="F:zinc ion binding"/>
    <property type="evidence" value="ECO:0007669"/>
    <property type="project" value="UniProtKB-KW"/>
</dbReference>
<evidence type="ECO:0000256" key="11">
    <source>
        <dbReference type="PROSITE-ProRule" id="PRU00175"/>
    </source>
</evidence>
<keyword evidence="5" id="KW-0479">Metal-binding</keyword>
<keyword evidence="7 11" id="KW-0863">Zinc-finger</keyword>
<feature type="compositionally biased region" description="Basic and acidic residues" evidence="12">
    <location>
        <begin position="1"/>
        <end position="14"/>
    </location>
</feature>
<keyword evidence="9" id="KW-0862">Zinc</keyword>
<sequence length="400" mass="44923">MVSQEQEPKQKSLLDPKNTVENGQNMDNMFSPRFKSLAAMAGWDEESILTASLIVEDTPDRLFKHKKRSDLHFQTPPSNSSRRAQRKSPVSVSVPVINLDEEEEPRKQEIQKVKIEPEIIDTEEDELKKESSGVSCSNSGLPCMDKLREELSCAICLEICYEPSTTSCGHSFCKKCLRSAADKCGKKCPKCRQLISNGRSCTVNTVLWNTVQLLFPQEVEARKAAGASNSREAERQTPPTRSSTDMRNQIVRPYMVSASSRDVTARRRGGQSQDEDSLSALRTQRDDVSRLLSSYASGMSRRAASSQDGGAYFPRNLQRENLNLSRLLSRDANGRRRRETPSQDEDAALALRLQREEFMEAFRGTNEQSESSISSARGNFRAMAARAVSLRMRTLRNRAT</sequence>